<reference evidence="2 3" key="1">
    <citation type="journal article" date="2009" name="Stand. Genomic Sci.">
        <title>Complete genome sequence of Halomicrobium mukohataei type strain (arg-2).</title>
        <authorList>
            <person name="Tindall B.J."/>
            <person name="Schneider S."/>
            <person name="Lapidus A."/>
            <person name="Copeland A."/>
            <person name="Glavina Del Rio T."/>
            <person name="Nolan M."/>
            <person name="Lucas S."/>
            <person name="Chen F."/>
            <person name="Tice H."/>
            <person name="Cheng J.F."/>
            <person name="Saunders E."/>
            <person name="Bruce D."/>
            <person name="Goodwin L."/>
            <person name="Pitluck S."/>
            <person name="Mikhailova N."/>
            <person name="Pati A."/>
            <person name="Ivanova N."/>
            <person name="Mavrommatis K."/>
            <person name="Chen A."/>
            <person name="Palaniappan K."/>
            <person name="Chain P."/>
            <person name="Land M."/>
            <person name="Hauser L."/>
            <person name="Chang Y.J."/>
            <person name="Jeffries C.D."/>
            <person name="Brettin T."/>
            <person name="Han C."/>
            <person name="Rohde M."/>
            <person name="Goker M."/>
            <person name="Bristow J."/>
            <person name="Eisen J.A."/>
            <person name="Markowitz V."/>
            <person name="Hugenholtz P."/>
            <person name="Klenk H.P."/>
            <person name="Kyrpides N.C."/>
            <person name="Detter J.C."/>
        </authorList>
    </citation>
    <scope>NUCLEOTIDE SEQUENCE [LARGE SCALE GENOMIC DNA]</scope>
    <source>
        <strain evidence="3">ATCC 700874 / DSM 12286 / JCM 9738 / NCIMB 13541</strain>
    </source>
</reference>
<keyword evidence="3" id="KW-1185">Reference proteome</keyword>
<dbReference type="AlphaFoldDB" id="C7NYE3"/>
<accession>C7NYE3</accession>
<feature type="region of interest" description="Disordered" evidence="1">
    <location>
        <begin position="38"/>
        <end position="69"/>
    </location>
</feature>
<evidence type="ECO:0000313" key="3">
    <source>
        <dbReference type="Proteomes" id="UP000001746"/>
    </source>
</evidence>
<dbReference type="STRING" id="485914.Hmuk_0470"/>
<dbReference type="Gene3D" id="1.10.1220.10">
    <property type="entry name" value="Met repressor-like"/>
    <property type="match status" value="1"/>
</dbReference>
<dbReference type="KEGG" id="hmu:Hmuk_0470"/>
<gene>
    <name evidence="2" type="ordered locus">Hmuk_0470</name>
</gene>
<dbReference type="GeneID" id="8409969"/>
<name>C7NYE3_HALMD</name>
<dbReference type="GO" id="GO:0006355">
    <property type="term" value="P:regulation of DNA-templated transcription"/>
    <property type="evidence" value="ECO:0007669"/>
    <property type="project" value="InterPro"/>
</dbReference>
<protein>
    <submittedName>
        <fullName evidence="2">CopG family protein</fullName>
    </submittedName>
</protein>
<dbReference type="HOGENOM" id="CLU_2783933_0_0_2"/>
<dbReference type="eggNOG" id="arCOG09034">
    <property type="taxonomic scope" value="Archaea"/>
</dbReference>
<dbReference type="InterPro" id="IPR013321">
    <property type="entry name" value="Arc_rbn_hlx_hlx"/>
</dbReference>
<proteinExistence type="predicted"/>
<sequence>MPVANTTIGFPPEMLVEIDDHADENNMSRAEYVRHCVRQAHDTPFDEPRGTLTKDEHENIEDRRSEGAA</sequence>
<evidence type="ECO:0000313" key="2">
    <source>
        <dbReference type="EMBL" id="ACV46604.1"/>
    </source>
</evidence>
<dbReference type="Proteomes" id="UP000001746">
    <property type="component" value="Chromosome"/>
</dbReference>
<dbReference type="EMBL" id="CP001688">
    <property type="protein sequence ID" value="ACV46604.1"/>
    <property type="molecule type" value="Genomic_DNA"/>
</dbReference>
<dbReference type="RefSeq" id="WP_012807997.1">
    <property type="nucleotide sequence ID" value="NC_013202.1"/>
</dbReference>
<evidence type="ECO:0000256" key="1">
    <source>
        <dbReference type="SAM" id="MobiDB-lite"/>
    </source>
</evidence>
<organism evidence="2 3">
    <name type="scientific">Halomicrobium mukohataei (strain ATCC 700874 / DSM 12286 / JCM 9738 / NCIMB 13541)</name>
    <name type="common">Haloarcula mukohataei</name>
    <dbReference type="NCBI Taxonomy" id="485914"/>
    <lineage>
        <taxon>Archaea</taxon>
        <taxon>Methanobacteriati</taxon>
        <taxon>Methanobacteriota</taxon>
        <taxon>Stenosarchaea group</taxon>
        <taxon>Halobacteria</taxon>
        <taxon>Halobacteriales</taxon>
        <taxon>Haloarculaceae</taxon>
        <taxon>Halomicrobium</taxon>
    </lineage>
</organism>